<keyword evidence="2" id="KW-1185">Reference proteome</keyword>
<dbReference type="EMBL" id="UZAI01019005">
    <property type="protein sequence ID" value="VDP42054.1"/>
    <property type="molecule type" value="Genomic_DNA"/>
</dbReference>
<dbReference type="Pfam" id="PF20049">
    <property type="entry name" value="DUF6451"/>
    <property type="match status" value="1"/>
</dbReference>
<dbReference type="AlphaFoldDB" id="A0A183N1E5"/>
<accession>A0A183N1E5</accession>
<gene>
    <name evidence="1" type="ORF">SMRZ_LOCUS22122</name>
</gene>
<protein>
    <submittedName>
        <fullName evidence="1">Uncharacterized protein</fullName>
    </submittedName>
</protein>
<name>A0A183N1E5_9TREM</name>
<dbReference type="InterPro" id="IPR045609">
    <property type="entry name" value="DUF6451"/>
</dbReference>
<organism evidence="1 2">
    <name type="scientific">Schistosoma margrebowiei</name>
    <dbReference type="NCBI Taxonomy" id="48269"/>
    <lineage>
        <taxon>Eukaryota</taxon>
        <taxon>Metazoa</taxon>
        <taxon>Spiralia</taxon>
        <taxon>Lophotrochozoa</taxon>
        <taxon>Platyhelminthes</taxon>
        <taxon>Trematoda</taxon>
        <taxon>Digenea</taxon>
        <taxon>Strigeidida</taxon>
        <taxon>Schistosomatoidea</taxon>
        <taxon>Schistosomatidae</taxon>
        <taxon>Schistosoma</taxon>
    </lineage>
</organism>
<evidence type="ECO:0000313" key="1">
    <source>
        <dbReference type="EMBL" id="VDP42054.1"/>
    </source>
</evidence>
<dbReference type="Proteomes" id="UP000277204">
    <property type="component" value="Unassembled WGS sequence"/>
</dbReference>
<sequence>MKTSTSQERHGVQWTACMQLKVLNFTDDLAHTHRQIQVKKVSVASTSASNRCKRSHFLRIIDEKQGGSDPDVKEKIGKKRTVFLQLKNVLNSKQLSSNIKVRIFSTNSKTVSLHRAEP</sequence>
<proteinExistence type="predicted"/>
<reference evidence="1 2" key="1">
    <citation type="submission" date="2018-11" db="EMBL/GenBank/DDBJ databases">
        <authorList>
            <consortium name="Pathogen Informatics"/>
        </authorList>
    </citation>
    <scope>NUCLEOTIDE SEQUENCE [LARGE SCALE GENOMIC DNA]</scope>
    <source>
        <strain evidence="1 2">Zambia</strain>
    </source>
</reference>
<evidence type="ECO:0000313" key="2">
    <source>
        <dbReference type="Proteomes" id="UP000277204"/>
    </source>
</evidence>